<dbReference type="AlphaFoldDB" id="A0A0T9TY83"/>
<dbReference type="GO" id="GO:0016020">
    <property type="term" value="C:membrane"/>
    <property type="evidence" value="ECO:0007669"/>
    <property type="project" value="InterPro"/>
</dbReference>
<dbReference type="EMBL" id="CQEM01000007">
    <property type="protein sequence ID" value="CNL08116.1"/>
    <property type="molecule type" value="Genomic_DNA"/>
</dbReference>
<dbReference type="InterPro" id="IPR005628">
    <property type="entry name" value="GspK"/>
</dbReference>
<dbReference type="InterPro" id="IPR038072">
    <property type="entry name" value="GspK_central_sf"/>
</dbReference>
<accession>A0A0T9TY83</accession>
<dbReference type="PANTHER" id="PTHR38831">
    <property type="entry name" value="TYPE II SECRETION SYSTEM PROTEIN K"/>
    <property type="match status" value="1"/>
</dbReference>
<reference evidence="2" key="1">
    <citation type="submission" date="2015-03" db="EMBL/GenBank/DDBJ databases">
        <authorList>
            <consortium name="Pathogen Informatics"/>
        </authorList>
    </citation>
    <scope>NUCLEOTIDE SEQUENCE [LARGE SCALE GENOMIC DNA]</scope>
    <source>
        <strain evidence="2">IP27925</strain>
    </source>
</reference>
<organism evidence="1 2">
    <name type="scientific">Yersinia aleksiciae</name>
    <dbReference type="NCBI Taxonomy" id="263819"/>
    <lineage>
        <taxon>Bacteria</taxon>
        <taxon>Pseudomonadati</taxon>
        <taxon>Pseudomonadota</taxon>
        <taxon>Gammaproteobacteria</taxon>
        <taxon>Enterobacterales</taxon>
        <taxon>Yersiniaceae</taxon>
        <taxon>Yersinia</taxon>
    </lineage>
</organism>
<dbReference type="RefSeq" id="WP_080987272.1">
    <property type="nucleotide sequence ID" value="NZ_CQEM01000007.1"/>
</dbReference>
<dbReference type="Gene3D" id="3.30.1300.30">
    <property type="entry name" value="GSPII I/J protein-like"/>
    <property type="match status" value="1"/>
</dbReference>
<gene>
    <name evidence="1" type="ORF">ERS008460_01809</name>
</gene>
<sequence length="326" mass="37485">MKQCGIALLLVLCVLLLMSGILMTSYYRQSEIFILSKIIKQKKLEKWLLMGAEEKIVIGRIKDNLINILSSHISSEGYNSPENIKIDDLNVSYNLIDNTNCFNIKFIQPSFSDAKQSETYSWTVFKNIVNSLDVSDSDKSNITKSVRYYLKENLDKEFVIGKVGASRLSMINMSPIASEIDFLVNINSDIYSELASILCVRYDNSLVININTLEIKHGKLIQAILMNLVDENAIVKTILSKPNNGWINLHIFLDTLIKNSDLTKEDIYKVREIIMSTFSHDRYFISLLLWPNNEHANYQLTSFLHVRLRGVEVLHRRFGISEKYNK</sequence>
<evidence type="ECO:0000313" key="2">
    <source>
        <dbReference type="Proteomes" id="UP000040088"/>
    </source>
</evidence>
<dbReference type="SUPFAM" id="SSF158544">
    <property type="entry name" value="GspK insert domain-like"/>
    <property type="match status" value="1"/>
</dbReference>
<dbReference type="PANTHER" id="PTHR38831:SF1">
    <property type="entry name" value="TYPE II SECRETION SYSTEM PROTEIN K-RELATED"/>
    <property type="match status" value="1"/>
</dbReference>
<name>A0A0T9TY83_YERAE</name>
<dbReference type="GO" id="GO:0009306">
    <property type="term" value="P:protein secretion"/>
    <property type="evidence" value="ECO:0007669"/>
    <property type="project" value="InterPro"/>
</dbReference>
<proteinExistence type="predicted"/>
<evidence type="ECO:0000313" key="1">
    <source>
        <dbReference type="EMBL" id="CNL08116.1"/>
    </source>
</evidence>
<protein>
    <submittedName>
        <fullName evidence="1">General secretion pathway protein K</fullName>
    </submittedName>
</protein>
<dbReference type="Gene3D" id="1.10.40.60">
    <property type="entry name" value="EpsJ-like"/>
    <property type="match status" value="2"/>
</dbReference>
<dbReference type="Proteomes" id="UP000040088">
    <property type="component" value="Unassembled WGS sequence"/>
</dbReference>